<accession>A0A930YK38</accession>
<gene>
    <name evidence="7" type="ORF">ISU10_18820</name>
</gene>
<dbReference type="InterPro" id="IPR050884">
    <property type="entry name" value="CNP_phosphodiesterase-III"/>
</dbReference>
<dbReference type="EMBL" id="JADKPO010000032">
    <property type="protein sequence ID" value="MBF4769828.1"/>
    <property type="molecule type" value="Genomic_DNA"/>
</dbReference>
<evidence type="ECO:0000259" key="6">
    <source>
        <dbReference type="Pfam" id="PF00149"/>
    </source>
</evidence>
<evidence type="ECO:0000256" key="4">
    <source>
        <dbReference type="ARBA" id="ARBA00025742"/>
    </source>
</evidence>
<dbReference type="GO" id="GO:0046872">
    <property type="term" value="F:metal ion binding"/>
    <property type="evidence" value="ECO:0007669"/>
    <property type="project" value="UniProtKB-KW"/>
</dbReference>
<dbReference type="SUPFAM" id="SSF56300">
    <property type="entry name" value="Metallo-dependent phosphatases"/>
    <property type="match status" value="1"/>
</dbReference>
<dbReference type="Proteomes" id="UP000660668">
    <property type="component" value="Unassembled WGS sequence"/>
</dbReference>
<feature type="region of interest" description="Disordered" evidence="5">
    <location>
        <begin position="287"/>
        <end position="319"/>
    </location>
</feature>
<proteinExistence type="inferred from homology"/>
<dbReference type="AlphaFoldDB" id="A0A930YK38"/>
<dbReference type="CDD" id="cd07402">
    <property type="entry name" value="MPP_GpdQ"/>
    <property type="match status" value="1"/>
</dbReference>
<dbReference type="Gene3D" id="3.60.21.10">
    <property type="match status" value="1"/>
</dbReference>
<evidence type="ECO:0000256" key="3">
    <source>
        <dbReference type="ARBA" id="ARBA00023004"/>
    </source>
</evidence>
<keyword evidence="8" id="KW-1185">Reference proteome</keyword>
<dbReference type="InterPro" id="IPR029052">
    <property type="entry name" value="Metallo-depent_PP-like"/>
</dbReference>
<evidence type="ECO:0000313" key="7">
    <source>
        <dbReference type="EMBL" id="MBF4769828.1"/>
    </source>
</evidence>
<dbReference type="GO" id="GO:0004112">
    <property type="term" value="F:cyclic-nucleotide phosphodiesterase activity"/>
    <property type="evidence" value="ECO:0007669"/>
    <property type="project" value="InterPro"/>
</dbReference>
<keyword evidence="2" id="KW-0378">Hydrolase</keyword>
<evidence type="ECO:0000256" key="5">
    <source>
        <dbReference type="SAM" id="MobiDB-lite"/>
    </source>
</evidence>
<reference evidence="7" key="1">
    <citation type="submission" date="2020-11" db="EMBL/GenBank/DDBJ databases">
        <title>Nocardioides cynanchi sp. nov., isolated from soil of rhizosphere of Cynanchum wilfordii.</title>
        <authorList>
            <person name="Lee J.-S."/>
            <person name="Suh M.K."/>
            <person name="Kim J.-S."/>
        </authorList>
    </citation>
    <scope>NUCLEOTIDE SEQUENCE</scope>
    <source>
        <strain evidence="7">KCTC 19276</strain>
    </source>
</reference>
<dbReference type="PANTHER" id="PTHR42988">
    <property type="entry name" value="PHOSPHOHYDROLASE"/>
    <property type="match status" value="1"/>
</dbReference>
<sequence>MQPFGQYPHPTHTIAHISDTHLLAGGNLQYGAVDTVHHLGLALERLGRIRPVPQALVFTGDLADRGEPEAYRMLREMVDPFADRIGAQVVWCMGNHDDRAAYARGLFDTEESPEVLDQVYDIDGLRIVSLDTSLPGYHHGEISDEQYVWLADVLAEPARHGTFLAMHHPPIPIPMLPVAAIIELADQERLADALAGTDVRMVLGGHFHYSSYSTFAGIPVSVASATCYISDIAPDQRFISAVDAEQSVNVIHLYGDRVVTSIVPTHDGVEINGYGMDVAPLIEAMSPEERRETFSKKESDFNRHEDATSGPQLADRLLE</sequence>
<evidence type="ECO:0000256" key="1">
    <source>
        <dbReference type="ARBA" id="ARBA00022723"/>
    </source>
</evidence>
<keyword evidence="3" id="KW-0408">Iron</keyword>
<organism evidence="7 8">
    <name type="scientific">Nocardioides agariphilus</name>
    <dbReference type="NCBI Taxonomy" id="433664"/>
    <lineage>
        <taxon>Bacteria</taxon>
        <taxon>Bacillati</taxon>
        <taxon>Actinomycetota</taxon>
        <taxon>Actinomycetes</taxon>
        <taxon>Propionibacteriales</taxon>
        <taxon>Nocardioidaceae</taxon>
        <taxon>Nocardioides</taxon>
    </lineage>
</organism>
<dbReference type="InterPro" id="IPR004843">
    <property type="entry name" value="Calcineurin-like_PHP"/>
</dbReference>
<dbReference type="PANTHER" id="PTHR42988:SF2">
    <property type="entry name" value="CYCLIC NUCLEOTIDE PHOSPHODIESTERASE CBUA0032-RELATED"/>
    <property type="match status" value="1"/>
</dbReference>
<feature type="domain" description="Calcineurin-like phosphoesterase" evidence="6">
    <location>
        <begin position="13"/>
        <end position="209"/>
    </location>
</feature>
<evidence type="ECO:0000313" key="8">
    <source>
        <dbReference type="Proteomes" id="UP000660668"/>
    </source>
</evidence>
<dbReference type="RefSeq" id="WP_194697973.1">
    <property type="nucleotide sequence ID" value="NZ_JADKPO010000032.1"/>
</dbReference>
<comment type="similarity">
    <text evidence="4">Belongs to the cyclic nucleotide phosphodiesterase class-III family.</text>
</comment>
<feature type="compositionally biased region" description="Basic and acidic residues" evidence="5">
    <location>
        <begin position="287"/>
        <end position="307"/>
    </location>
</feature>
<keyword evidence="1" id="KW-0479">Metal-binding</keyword>
<protein>
    <submittedName>
        <fullName evidence="7">Phosphodiesterase</fullName>
    </submittedName>
</protein>
<comment type="caution">
    <text evidence="7">The sequence shown here is derived from an EMBL/GenBank/DDBJ whole genome shotgun (WGS) entry which is preliminary data.</text>
</comment>
<dbReference type="InterPro" id="IPR026575">
    <property type="entry name" value="GpdQ/CpdA-like"/>
</dbReference>
<dbReference type="Pfam" id="PF00149">
    <property type="entry name" value="Metallophos"/>
    <property type="match status" value="1"/>
</dbReference>
<evidence type="ECO:0000256" key="2">
    <source>
        <dbReference type="ARBA" id="ARBA00022801"/>
    </source>
</evidence>
<name>A0A930YK38_9ACTN</name>